<dbReference type="EMBL" id="MPTD01000005">
    <property type="protein sequence ID" value="OMD53315.1"/>
    <property type="molecule type" value="Genomic_DNA"/>
</dbReference>
<evidence type="ECO:0000313" key="4">
    <source>
        <dbReference type="Proteomes" id="UP000187313"/>
    </source>
</evidence>
<keyword evidence="3" id="KW-0489">Methyltransferase</keyword>
<gene>
    <name evidence="2" type="ORF">BSK51_09100</name>
    <name evidence="3" type="ORF">BSK65_24770</name>
</gene>
<dbReference type="InterPro" id="IPR013216">
    <property type="entry name" value="Methyltransf_11"/>
</dbReference>
<dbReference type="GO" id="GO:0032259">
    <property type="term" value="P:methylation"/>
    <property type="evidence" value="ECO:0007669"/>
    <property type="project" value="UniProtKB-KW"/>
</dbReference>
<dbReference type="Proteomes" id="UP000187313">
    <property type="component" value="Unassembled WGS sequence"/>
</dbReference>
<dbReference type="GO" id="GO:0008757">
    <property type="term" value="F:S-adenosylmethionine-dependent methyltransferase activity"/>
    <property type="evidence" value="ECO:0007669"/>
    <property type="project" value="InterPro"/>
</dbReference>
<evidence type="ECO:0000313" key="5">
    <source>
        <dbReference type="Proteomes" id="UP000187425"/>
    </source>
</evidence>
<dbReference type="SUPFAM" id="SSF53335">
    <property type="entry name" value="S-adenosyl-L-methionine-dependent methyltransferases"/>
    <property type="match status" value="1"/>
</dbReference>
<dbReference type="PANTHER" id="PTHR43861">
    <property type="entry name" value="TRANS-ACONITATE 2-METHYLTRANSFERASE-RELATED"/>
    <property type="match status" value="1"/>
</dbReference>
<dbReference type="RefSeq" id="WP_076286376.1">
    <property type="nucleotide sequence ID" value="NZ_MPTD01000005.1"/>
</dbReference>
<keyword evidence="4" id="KW-1185">Reference proteome</keyword>
<proteinExistence type="predicted"/>
<dbReference type="PANTHER" id="PTHR43861:SF1">
    <property type="entry name" value="TRANS-ACONITATE 2-METHYLTRANSFERASE"/>
    <property type="match status" value="1"/>
</dbReference>
<feature type="domain" description="Methyltransferase type 11" evidence="1">
    <location>
        <begin position="54"/>
        <end position="149"/>
    </location>
</feature>
<dbReference type="Gene3D" id="3.40.50.150">
    <property type="entry name" value="Vaccinia Virus protein VP39"/>
    <property type="match status" value="1"/>
</dbReference>
<accession>A0A1R0ZAA7</accession>
<evidence type="ECO:0000313" key="3">
    <source>
        <dbReference type="EMBL" id="OME65415.1"/>
    </source>
</evidence>
<dbReference type="Pfam" id="PF08241">
    <property type="entry name" value="Methyltransf_11"/>
    <property type="match status" value="1"/>
</dbReference>
<evidence type="ECO:0000259" key="1">
    <source>
        <dbReference type="Pfam" id="PF08241"/>
    </source>
</evidence>
<dbReference type="EMBL" id="MPTW01000019">
    <property type="protein sequence ID" value="OME65415.1"/>
    <property type="molecule type" value="Genomic_DNA"/>
</dbReference>
<dbReference type="CDD" id="cd02440">
    <property type="entry name" value="AdoMet_MTases"/>
    <property type="match status" value="1"/>
</dbReference>
<reference evidence="3 5" key="1">
    <citation type="submission" date="2016-11" db="EMBL/GenBank/DDBJ databases">
        <title>Paenibacillus species isolates.</title>
        <authorList>
            <person name="Beno S.M."/>
        </authorList>
    </citation>
    <scope>NUCLEOTIDE SEQUENCE [LARGE SCALE GENOMIC DNA]</scope>
    <source>
        <strain evidence="3 5">FSL H7-0443</strain>
        <strain evidence="2 4">FSL R5-0923</strain>
    </source>
</reference>
<protein>
    <submittedName>
        <fullName evidence="3">SAM-dependent methyltransferase</fullName>
    </submittedName>
</protein>
<comment type="caution">
    <text evidence="3">The sequence shown here is derived from an EMBL/GenBank/DDBJ whole genome shotgun (WGS) entry which is preliminary data.</text>
</comment>
<dbReference type="InterPro" id="IPR029063">
    <property type="entry name" value="SAM-dependent_MTases_sf"/>
</dbReference>
<organism evidence="3 5">
    <name type="scientific">Paenibacillus odorifer</name>
    <dbReference type="NCBI Taxonomy" id="189426"/>
    <lineage>
        <taxon>Bacteria</taxon>
        <taxon>Bacillati</taxon>
        <taxon>Bacillota</taxon>
        <taxon>Bacilli</taxon>
        <taxon>Bacillales</taxon>
        <taxon>Paenibacillaceae</taxon>
        <taxon>Paenibacillus</taxon>
    </lineage>
</organism>
<name>A0A1R0ZAA7_9BACL</name>
<dbReference type="AlphaFoldDB" id="A0A1R0ZAA7"/>
<sequence>MNDELGSKEAIKRWDKYAELISTSYSKNGDIHREIFLNPALFSLMGSVENKKVLDAGCGEGYLSRMLAKAGASVTGVDYSQNMITIAKSKSPEELKINFHHGNCEDLSFLQNESYDLIVSNMVIHDLSDYEMAIHEMYRLLVDGGTFIFSIPHPCFVTPGSGWVKSDTGEKLYWKVDNYFYEGTYNQIFPIDQEEKFLIFHRTLSSYVNTIVRAGFQIEEMIEPKPSAEMLEKYPSFEEDFRCSDFLVFKLRK</sequence>
<dbReference type="Proteomes" id="UP000187425">
    <property type="component" value="Unassembled WGS sequence"/>
</dbReference>
<keyword evidence="3" id="KW-0808">Transferase</keyword>
<evidence type="ECO:0000313" key="2">
    <source>
        <dbReference type="EMBL" id="OMD53315.1"/>
    </source>
</evidence>
<dbReference type="OrthoDB" id="9791837at2"/>